<gene>
    <name evidence="1" type="ORF">Ciccas_013903</name>
</gene>
<reference evidence="1 2" key="1">
    <citation type="submission" date="2024-11" db="EMBL/GenBank/DDBJ databases">
        <title>Adaptive evolution of stress response genes in parasites aligns with host niche diversity.</title>
        <authorList>
            <person name="Hahn C."/>
            <person name="Resl P."/>
        </authorList>
    </citation>
    <scope>NUCLEOTIDE SEQUENCE [LARGE SCALE GENOMIC DNA]</scope>
    <source>
        <strain evidence="1">EGGRZ-B1_66</strain>
        <tissue evidence="1">Body</tissue>
    </source>
</reference>
<proteinExistence type="predicted"/>
<sequence length="64" mass="6788">MSVKNKLSQVDRLAAWLPACLVSMGAVEPDTNGKGRVCALLVQCSIQRCTAVAFIRGNINGLAK</sequence>
<protein>
    <submittedName>
        <fullName evidence="1">Uncharacterized protein</fullName>
    </submittedName>
</protein>
<evidence type="ECO:0000313" key="2">
    <source>
        <dbReference type="Proteomes" id="UP001626550"/>
    </source>
</evidence>
<accession>A0ABD2PJY4</accession>
<keyword evidence="2" id="KW-1185">Reference proteome</keyword>
<evidence type="ECO:0000313" key="1">
    <source>
        <dbReference type="EMBL" id="KAL3307579.1"/>
    </source>
</evidence>
<comment type="caution">
    <text evidence="1">The sequence shown here is derived from an EMBL/GenBank/DDBJ whole genome shotgun (WGS) entry which is preliminary data.</text>
</comment>
<dbReference type="Proteomes" id="UP001626550">
    <property type="component" value="Unassembled WGS sequence"/>
</dbReference>
<dbReference type="EMBL" id="JBJKFK010007002">
    <property type="protein sequence ID" value="KAL3307579.1"/>
    <property type="molecule type" value="Genomic_DNA"/>
</dbReference>
<name>A0ABD2PJY4_9PLAT</name>
<organism evidence="1 2">
    <name type="scientific">Cichlidogyrus casuarinus</name>
    <dbReference type="NCBI Taxonomy" id="1844966"/>
    <lineage>
        <taxon>Eukaryota</taxon>
        <taxon>Metazoa</taxon>
        <taxon>Spiralia</taxon>
        <taxon>Lophotrochozoa</taxon>
        <taxon>Platyhelminthes</taxon>
        <taxon>Monogenea</taxon>
        <taxon>Monopisthocotylea</taxon>
        <taxon>Dactylogyridea</taxon>
        <taxon>Ancyrocephalidae</taxon>
        <taxon>Cichlidogyrus</taxon>
    </lineage>
</organism>
<dbReference type="AlphaFoldDB" id="A0ABD2PJY4"/>